<organism evidence="1 2">
    <name type="scientific">Pyropia yezoensis</name>
    <name type="common">Susabi-nori</name>
    <name type="synonym">Porphyra yezoensis</name>
    <dbReference type="NCBI Taxonomy" id="2788"/>
    <lineage>
        <taxon>Eukaryota</taxon>
        <taxon>Rhodophyta</taxon>
        <taxon>Bangiophyceae</taxon>
        <taxon>Bangiales</taxon>
        <taxon>Bangiaceae</taxon>
        <taxon>Pyropia</taxon>
    </lineage>
</organism>
<protein>
    <submittedName>
        <fullName evidence="1">Uncharacterized protein</fullName>
    </submittedName>
</protein>
<gene>
    <name evidence="1" type="ORF">I4F81_000425</name>
</gene>
<name>A0ACC3BK00_PYRYE</name>
<comment type="caution">
    <text evidence="1">The sequence shown here is derived from an EMBL/GenBank/DDBJ whole genome shotgun (WGS) entry which is preliminary data.</text>
</comment>
<dbReference type="EMBL" id="CM020618">
    <property type="protein sequence ID" value="KAK1857811.1"/>
    <property type="molecule type" value="Genomic_DNA"/>
</dbReference>
<proteinExistence type="predicted"/>
<keyword evidence="2" id="KW-1185">Reference proteome</keyword>
<accession>A0ACC3BK00</accession>
<dbReference type="Proteomes" id="UP000798662">
    <property type="component" value="Chromosome 1"/>
</dbReference>
<sequence length="321" mass="35074">MADALNIVTRPLLAKVHDVAVEGADLSDSVRDLRVKVEIMARGHERLATALQSASGAVSKGFMEVLDILHRLASDRNGTTGPQQGTSQLAQLMARIISVKQAFRLRLSDRTASATCSADVYCNTGRTWVELVDVTEDVLRVDRDEALNWLLKTVQLPGRRKANVLVTMRVCAPILRVKPHLMQIWKQTTVSAFFKGIGITLESMMSDLATLWLNSDAYIDFELGKPCMVGATGRLLCMMGGGDMVTEPTTVGGRPVVRCTLGHVALASCFVRSVFEGKAGLRPRRRAGLGEGILEQWESELARLDGLLPMEDKEHDGFAAD</sequence>
<evidence type="ECO:0000313" key="1">
    <source>
        <dbReference type="EMBL" id="KAK1857811.1"/>
    </source>
</evidence>
<reference evidence="1" key="1">
    <citation type="submission" date="2019-11" db="EMBL/GenBank/DDBJ databases">
        <title>Nori genome reveals adaptations in red seaweeds to the harsh intertidal environment.</title>
        <authorList>
            <person name="Wang D."/>
            <person name="Mao Y."/>
        </authorList>
    </citation>
    <scope>NUCLEOTIDE SEQUENCE</scope>
    <source>
        <tissue evidence="1">Gametophyte</tissue>
    </source>
</reference>
<evidence type="ECO:0000313" key="2">
    <source>
        <dbReference type="Proteomes" id="UP000798662"/>
    </source>
</evidence>